<keyword evidence="3" id="KW-1185">Reference proteome</keyword>
<sequence length="313" mass="33752">METPENQRHAPLASQKSNEDLSRENPHSARESLEEEKERTSKHGDRPRDRNADDEDHNMKFIVLDTPPEEKIAVELPPQRQPEKFTVELPPQQQAEKFLVVMPEEKIAVDGPAAAAAIPQLHRGAPLHELRGDAAEGEGYGKGKKRGDGGYEGGRASLSSAARDMGIGMAHFTGGTIKATAMIPRGLEKGFQLGIPTNYGRDAAVRADPNITGWKSGMTAAGTGMYYGFYDGVTGLFLQPYEGAKEEGAKGFFKGCGKGMTGLVLKPSAGHALMGAYRELKKGADRLQASNNKKRGQSKPGEGEEGRHSKSAE</sequence>
<dbReference type="InterPro" id="IPR026847">
    <property type="entry name" value="VPS13"/>
</dbReference>
<feature type="region of interest" description="Disordered" evidence="1">
    <location>
        <begin position="284"/>
        <end position="313"/>
    </location>
</feature>
<name>M7T043_EUTLA</name>
<gene>
    <name evidence="2" type="ORF">UCREL1_3015</name>
</gene>
<reference evidence="3" key="1">
    <citation type="journal article" date="2013" name="Genome Announc.">
        <title>Draft genome sequence of the grapevine dieback fungus Eutypa lata UCR-EL1.</title>
        <authorList>
            <person name="Blanco-Ulate B."/>
            <person name="Rolshausen P.E."/>
            <person name="Cantu D."/>
        </authorList>
    </citation>
    <scope>NUCLEOTIDE SEQUENCE [LARGE SCALE GENOMIC DNA]</scope>
    <source>
        <strain evidence="3">UCR-EL1</strain>
    </source>
</reference>
<dbReference type="PANTHER" id="PTHR16166">
    <property type="entry name" value="VACUOLAR PROTEIN SORTING-ASSOCIATED PROTEIN VPS13"/>
    <property type="match status" value="1"/>
</dbReference>
<dbReference type="eggNOG" id="KOG1809">
    <property type="taxonomic scope" value="Eukaryota"/>
</dbReference>
<feature type="region of interest" description="Disordered" evidence="1">
    <location>
        <begin position="133"/>
        <end position="154"/>
    </location>
</feature>
<dbReference type="STRING" id="1287681.M7T043"/>
<dbReference type="PANTHER" id="PTHR16166:SF146">
    <property type="entry name" value="VACUOLAR PROTEIN SORTING-ASSOCIATED PROTEIN 13A-LIKE ISOFORM X1"/>
    <property type="match status" value="1"/>
</dbReference>
<dbReference type="KEGG" id="ela:UCREL1_3015"/>
<protein>
    <submittedName>
        <fullName evidence="2">Putative udp-transferase protein</fullName>
    </submittedName>
</protein>
<dbReference type="AlphaFoldDB" id="M7T043"/>
<feature type="compositionally biased region" description="Basic and acidic residues" evidence="1">
    <location>
        <begin position="17"/>
        <end position="51"/>
    </location>
</feature>
<accession>M7T043</accession>
<dbReference type="OrthoDB" id="428159at2759"/>
<dbReference type="Proteomes" id="UP000012174">
    <property type="component" value="Unassembled WGS sequence"/>
</dbReference>
<dbReference type="GO" id="GO:0045053">
    <property type="term" value="P:protein retention in Golgi apparatus"/>
    <property type="evidence" value="ECO:0007669"/>
    <property type="project" value="TreeGrafter"/>
</dbReference>
<organism evidence="2 3">
    <name type="scientific">Eutypa lata (strain UCR-EL1)</name>
    <name type="common">Grapevine dieback disease fungus</name>
    <name type="synonym">Eutypa armeniacae</name>
    <dbReference type="NCBI Taxonomy" id="1287681"/>
    <lineage>
        <taxon>Eukaryota</taxon>
        <taxon>Fungi</taxon>
        <taxon>Dikarya</taxon>
        <taxon>Ascomycota</taxon>
        <taxon>Pezizomycotina</taxon>
        <taxon>Sordariomycetes</taxon>
        <taxon>Xylariomycetidae</taxon>
        <taxon>Xylariales</taxon>
        <taxon>Diatrypaceae</taxon>
        <taxon>Eutypa</taxon>
    </lineage>
</organism>
<evidence type="ECO:0000313" key="3">
    <source>
        <dbReference type="Proteomes" id="UP000012174"/>
    </source>
</evidence>
<feature type="compositionally biased region" description="Basic and acidic residues" evidence="1">
    <location>
        <begin position="301"/>
        <end position="313"/>
    </location>
</feature>
<proteinExistence type="predicted"/>
<evidence type="ECO:0000313" key="2">
    <source>
        <dbReference type="EMBL" id="EMR69952.1"/>
    </source>
</evidence>
<dbReference type="GO" id="GO:0016740">
    <property type="term" value="F:transferase activity"/>
    <property type="evidence" value="ECO:0007669"/>
    <property type="project" value="UniProtKB-KW"/>
</dbReference>
<dbReference type="GO" id="GO:0006623">
    <property type="term" value="P:protein targeting to vacuole"/>
    <property type="evidence" value="ECO:0007669"/>
    <property type="project" value="TreeGrafter"/>
</dbReference>
<evidence type="ECO:0000256" key="1">
    <source>
        <dbReference type="SAM" id="MobiDB-lite"/>
    </source>
</evidence>
<feature type="region of interest" description="Disordered" evidence="1">
    <location>
        <begin position="1"/>
        <end position="62"/>
    </location>
</feature>
<dbReference type="HOGENOM" id="CLU_888604_0_0_1"/>
<keyword evidence="2" id="KW-0808">Transferase</keyword>
<dbReference type="EMBL" id="KB705991">
    <property type="protein sequence ID" value="EMR69952.1"/>
    <property type="molecule type" value="Genomic_DNA"/>
</dbReference>